<gene>
    <name evidence="3" type="ORF">VOLCADRAFT_91919</name>
</gene>
<feature type="chain" id="PRO_5003124007" evidence="2">
    <location>
        <begin position="18"/>
        <end position="247"/>
    </location>
</feature>
<dbReference type="RefSeq" id="XP_002951343.1">
    <property type="nucleotide sequence ID" value="XM_002951297.1"/>
</dbReference>
<reference evidence="3 4" key="1">
    <citation type="journal article" date="2010" name="Science">
        <title>Genomic analysis of organismal complexity in the multicellular green alga Volvox carteri.</title>
        <authorList>
            <person name="Prochnik S.E."/>
            <person name="Umen J."/>
            <person name="Nedelcu A.M."/>
            <person name="Hallmann A."/>
            <person name="Miller S.M."/>
            <person name="Nishii I."/>
            <person name="Ferris P."/>
            <person name="Kuo A."/>
            <person name="Mitros T."/>
            <person name="Fritz-Laylin L.K."/>
            <person name="Hellsten U."/>
            <person name="Chapman J."/>
            <person name="Simakov O."/>
            <person name="Rensing S.A."/>
            <person name="Terry A."/>
            <person name="Pangilinan J."/>
            <person name="Kapitonov V."/>
            <person name="Jurka J."/>
            <person name="Salamov A."/>
            <person name="Shapiro H."/>
            <person name="Schmutz J."/>
            <person name="Grimwood J."/>
            <person name="Lindquist E."/>
            <person name="Lucas S."/>
            <person name="Grigoriev I.V."/>
            <person name="Schmitt R."/>
            <person name="Kirk D."/>
            <person name="Rokhsar D.S."/>
        </authorList>
    </citation>
    <scope>NUCLEOTIDE SEQUENCE [LARGE SCALE GENOMIC DNA]</scope>
    <source>
        <strain evidence="4">f. Nagariensis / Eve</strain>
    </source>
</reference>
<keyword evidence="1" id="KW-0472">Membrane</keyword>
<dbReference type="InParanoid" id="D8TYA8"/>
<evidence type="ECO:0000313" key="4">
    <source>
        <dbReference type="Proteomes" id="UP000001058"/>
    </source>
</evidence>
<protein>
    <submittedName>
        <fullName evidence="3">Uncharacterized protein</fullName>
    </submittedName>
</protein>
<dbReference type="KEGG" id="vcn:VOLCADRAFT_91919"/>
<keyword evidence="1" id="KW-1133">Transmembrane helix</keyword>
<proteinExistence type="predicted"/>
<keyword evidence="1" id="KW-0812">Transmembrane</keyword>
<evidence type="ECO:0000313" key="3">
    <source>
        <dbReference type="EMBL" id="EFJ47519.1"/>
    </source>
</evidence>
<dbReference type="GeneID" id="9615503"/>
<dbReference type="AlphaFoldDB" id="D8TYA8"/>
<dbReference type="EMBL" id="GL378344">
    <property type="protein sequence ID" value="EFJ47519.1"/>
    <property type="molecule type" value="Genomic_DNA"/>
</dbReference>
<feature type="signal peptide" evidence="2">
    <location>
        <begin position="1"/>
        <end position="17"/>
    </location>
</feature>
<dbReference type="OrthoDB" id="538141at2759"/>
<sequence length="247" mass="27424">MNFFYSAFLVFLSVCSGRMYTWWVGGRVVNQTIPGQTLWYWCGFHSTHKTAYKVISNHATNNLSGSWMIRKSVLLDCVLPNLATVENCPTVPETSCTSKKSCAVRTFGLVFADETCLMVINNKASAIVATIKVNNWYSSSRYYGTVFTVVLAVAGLTGVLSNVAFQLTSAGRSLLIQPAYMYTRCKSPVGKPRPHVKREDELTQVVSLVDDDPKSAAAAVPVHRSSWYKKLLFSFRSKQSTSDKDEA</sequence>
<accession>D8TYA8</accession>
<evidence type="ECO:0000256" key="2">
    <source>
        <dbReference type="SAM" id="SignalP"/>
    </source>
</evidence>
<evidence type="ECO:0000256" key="1">
    <source>
        <dbReference type="SAM" id="Phobius"/>
    </source>
</evidence>
<organism evidence="4">
    <name type="scientific">Volvox carteri f. nagariensis</name>
    <dbReference type="NCBI Taxonomy" id="3068"/>
    <lineage>
        <taxon>Eukaryota</taxon>
        <taxon>Viridiplantae</taxon>
        <taxon>Chlorophyta</taxon>
        <taxon>core chlorophytes</taxon>
        <taxon>Chlorophyceae</taxon>
        <taxon>CS clade</taxon>
        <taxon>Chlamydomonadales</taxon>
        <taxon>Volvocaceae</taxon>
        <taxon>Volvox</taxon>
    </lineage>
</organism>
<dbReference type="Proteomes" id="UP000001058">
    <property type="component" value="Unassembled WGS sequence"/>
</dbReference>
<keyword evidence="2" id="KW-0732">Signal</keyword>
<feature type="transmembrane region" description="Helical" evidence="1">
    <location>
        <begin position="142"/>
        <end position="165"/>
    </location>
</feature>
<name>D8TYA8_VOLCA</name>
<keyword evidence="4" id="KW-1185">Reference proteome</keyword>